<dbReference type="PANTHER" id="PTHR13932:SF5">
    <property type="entry name" value="RADICAL S-ADENOSYL METHIONINE DOMAIN-CONTAINING PROTEIN 1, MITOCHONDRIAL"/>
    <property type="match status" value="1"/>
</dbReference>
<dbReference type="AlphaFoldDB" id="A0A0R2D883"/>
<evidence type="ECO:0000259" key="4">
    <source>
        <dbReference type="PROSITE" id="PS51918"/>
    </source>
</evidence>
<dbReference type="InterPro" id="IPR010723">
    <property type="entry name" value="HemN_C"/>
</dbReference>
<dbReference type="InterPro" id="IPR023404">
    <property type="entry name" value="rSAM_horseshoe"/>
</dbReference>
<evidence type="ECO:0000256" key="3">
    <source>
        <dbReference type="RuleBase" id="RU364116"/>
    </source>
</evidence>
<dbReference type="SFLD" id="SFLDG01082">
    <property type="entry name" value="B12-binding_domain_containing"/>
    <property type="match status" value="1"/>
</dbReference>
<dbReference type="GO" id="GO:0046872">
    <property type="term" value="F:metal ion binding"/>
    <property type="evidence" value="ECO:0007669"/>
    <property type="project" value="UniProtKB-UniRule"/>
</dbReference>
<dbReference type="SMART" id="SM00729">
    <property type="entry name" value="Elp3"/>
    <property type="match status" value="1"/>
</dbReference>
<dbReference type="Proteomes" id="UP000051638">
    <property type="component" value="Unassembled WGS sequence"/>
</dbReference>
<sequence>MTTGAYVHIPFCQHICYYCNFNKVFLAGQPVDDYITCLLKEMRLVTAAYPEKKLNTLYIGGGTPSALTVKQLERLLSGMREILPFSGGEFTFEANPNDLLTTDKLKVLFANGVNRLSIGVQSFNDDILKRIGRTHRSADVYQAIANARKVGFDNISIDLIFKLPKQTQADFAASLDQAIALDLPHYSTYSLILERQTVFYNLMRRGRLPLPSQDTEADMYALALNKFSAAGRQQYEISNFAQPGYESQHNLIYWRNQQYFGFGAGASGYLGKTRYQNFGPIQQYLTPLHAGRVPVFRRHVLPRSEQIEEQLFLGLRMKAGVNKQQFATKFGFSMASLYGNVIRRLVARGLLAEDHQHIWLTRRGEFLGNEVFQAFLLDSDT</sequence>
<reference evidence="5 6" key="1">
    <citation type="journal article" date="2015" name="Genome Announc.">
        <title>Expanding the biotechnology potential of lactobacilli through comparative genomics of 213 strains and associated genera.</title>
        <authorList>
            <person name="Sun Z."/>
            <person name="Harris H.M."/>
            <person name="McCann A."/>
            <person name="Guo C."/>
            <person name="Argimon S."/>
            <person name="Zhang W."/>
            <person name="Yang X."/>
            <person name="Jeffery I.B."/>
            <person name="Cooney J.C."/>
            <person name="Kagawa T.F."/>
            <person name="Liu W."/>
            <person name="Song Y."/>
            <person name="Salvetti E."/>
            <person name="Wrobel A."/>
            <person name="Rasinkangas P."/>
            <person name="Parkhill J."/>
            <person name="Rea M.C."/>
            <person name="O'Sullivan O."/>
            <person name="Ritari J."/>
            <person name="Douillard F.P."/>
            <person name="Paul Ross R."/>
            <person name="Yang R."/>
            <person name="Briner A.E."/>
            <person name="Felis G.E."/>
            <person name="de Vos W.M."/>
            <person name="Barrangou R."/>
            <person name="Klaenhammer T.R."/>
            <person name="Caufield P.W."/>
            <person name="Cui Y."/>
            <person name="Zhang H."/>
            <person name="O'Toole P.W."/>
        </authorList>
    </citation>
    <scope>NUCLEOTIDE SEQUENCE [LARGE SCALE GENOMIC DNA]</scope>
    <source>
        <strain evidence="5 6">DSM 20253</strain>
    </source>
</reference>
<dbReference type="SUPFAM" id="SSF102114">
    <property type="entry name" value="Radical SAM enzymes"/>
    <property type="match status" value="1"/>
</dbReference>
<keyword evidence="3" id="KW-0963">Cytoplasm</keyword>
<keyword evidence="3" id="KW-0949">S-adenosyl-L-methionine</keyword>
<dbReference type="InterPro" id="IPR007197">
    <property type="entry name" value="rSAM"/>
</dbReference>
<comment type="subcellular location">
    <subcellularLocation>
        <location evidence="3">Cytoplasm</location>
    </subcellularLocation>
</comment>
<dbReference type="InterPro" id="IPR006638">
    <property type="entry name" value="Elp3/MiaA/NifB-like_rSAM"/>
</dbReference>
<dbReference type="Gene3D" id="3.80.30.20">
    <property type="entry name" value="tm_1862 like domain"/>
    <property type="match status" value="1"/>
</dbReference>
<dbReference type="STRING" id="1423796.FC24_GL001098"/>
<keyword evidence="3" id="KW-0004">4Fe-4S</keyword>
<proteinExistence type="inferred from homology"/>
<dbReference type="OrthoDB" id="9808022at2"/>
<dbReference type="InterPro" id="IPR034505">
    <property type="entry name" value="Coproporphyrinogen-III_oxidase"/>
</dbReference>
<organism evidence="5 6">
    <name type="scientific">Loigolactobacillus rennini DSM 20253</name>
    <dbReference type="NCBI Taxonomy" id="1423796"/>
    <lineage>
        <taxon>Bacteria</taxon>
        <taxon>Bacillati</taxon>
        <taxon>Bacillota</taxon>
        <taxon>Bacilli</taxon>
        <taxon>Lactobacillales</taxon>
        <taxon>Lactobacillaceae</taxon>
        <taxon>Loigolactobacillus</taxon>
    </lineage>
</organism>
<dbReference type="PATRIC" id="fig|1423796.3.peg.1122"/>
<comment type="similarity">
    <text evidence="1">Belongs to the anaerobic coproporphyrinogen-III oxidase family. HemW subfamily.</text>
</comment>
<dbReference type="PROSITE" id="PS51918">
    <property type="entry name" value="RADICAL_SAM"/>
    <property type="match status" value="1"/>
</dbReference>
<gene>
    <name evidence="5" type="ORF">FC24_GL001098</name>
</gene>
<dbReference type="GO" id="GO:0004109">
    <property type="term" value="F:coproporphyrinogen oxidase activity"/>
    <property type="evidence" value="ECO:0007669"/>
    <property type="project" value="InterPro"/>
</dbReference>
<protein>
    <recommendedName>
        <fullName evidence="2 3">Heme chaperone HemW</fullName>
    </recommendedName>
</protein>
<comment type="caution">
    <text evidence="5">The sequence shown here is derived from an EMBL/GenBank/DDBJ whole genome shotgun (WGS) entry which is preliminary data.</text>
</comment>
<dbReference type="InterPro" id="IPR058240">
    <property type="entry name" value="rSAM_sf"/>
</dbReference>
<dbReference type="InterPro" id="IPR004559">
    <property type="entry name" value="HemW-like"/>
</dbReference>
<dbReference type="CDD" id="cd01335">
    <property type="entry name" value="Radical_SAM"/>
    <property type="match status" value="1"/>
</dbReference>
<dbReference type="Pfam" id="PF04055">
    <property type="entry name" value="Radical_SAM"/>
    <property type="match status" value="1"/>
</dbReference>
<keyword evidence="3" id="KW-0349">Heme</keyword>
<evidence type="ECO:0000256" key="2">
    <source>
        <dbReference type="ARBA" id="ARBA00017228"/>
    </source>
</evidence>
<keyword evidence="3" id="KW-0411">Iron-sulfur</keyword>
<dbReference type="SFLD" id="SFLDS00029">
    <property type="entry name" value="Radical_SAM"/>
    <property type="match status" value="1"/>
</dbReference>
<evidence type="ECO:0000256" key="1">
    <source>
        <dbReference type="ARBA" id="ARBA00006100"/>
    </source>
</evidence>
<dbReference type="SFLD" id="SFLDG01065">
    <property type="entry name" value="anaerobic_coproporphyrinogen-I"/>
    <property type="match status" value="1"/>
</dbReference>
<dbReference type="Pfam" id="PF06969">
    <property type="entry name" value="HemN_C"/>
    <property type="match status" value="1"/>
</dbReference>
<evidence type="ECO:0000313" key="5">
    <source>
        <dbReference type="EMBL" id="KRN00110.1"/>
    </source>
</evidence>
<dbReference type="RefSeq" id="WP_057872886.1">
    <property type="nucleotide sequence ID" value="NZ_AYYI01000003.1"/>
</dbReference>
<feature type="domain" description="Radical SAM core" evidence="4">
    <location>
        <begin position="1"/>
        <end position="233"/>
    </location>
</feature>
<dbReference type="EMBL" id="AYYI01000003">
    <property type="protein sequence ID" value="KRN00110.1"/>
    <property type="molecule type" value="Genomic_DNA"/>
</dbReference>
<keyword evidence="6" id="KW-1185">Reference proteome</keyword>
<dbReference type="SFLD" id="SFLDF00562">
    <property type="entry name" value="HemN-like__clustered_with_heat"/>
    <property type="match status" value="1"/>
</dbReference>
<dbReference type="SFLD" id="SFLDF00288">
    <property type="entry name" value="HemN-like__clustered_with_nucl"/>
    <property type="match status" value="1"/>
</dbReference>
<dbReference type="GO" id="GO:0005737">
    <property type="term" value="C:cytoplasm"/>
    <property type="evidence" value="ECO:0007669"/>
    <property type="project" value="UniProtKB-SubCell"/>
</dbReference>
<accession>A0A0R2D883</accession>
<dbReference type="NCBIfam" id="TIGR00539">
    <property type="entry name" value="hemN_rel"/>
    <property type="match status" value="1"/>
</dbReference>
<comment type="function">
    <text evidence="3">Probably acts as a heme chaperone, transferring heme to an unknown acceptor. Binds one molecule of heme per monomer, possibly covalently. Binds 1 [4Fe-4S] cluster. The cluster is coordinated with 3 cysteines and an exchangeable S-adenosyl-L-methionine.</text>
</comment>
<dbReference type="GO" id="GO:0051539">
    <property type="term" value="F:4 iron, 4 sulfur cluster binding"/>
    <property type="evidence" value="ECO:0007669"/>
    <property type="project" value="UniProtKB-UniRule"/>
</dbReference>
<keyword evidence="3" id="KW-0143">Chaperone</keyword>
<name>A0A0R2D883_9LACO</name>
<evidence type="ECO:0000313" key="6">
    <source>
        <dbReference type="Proteomes" id="UP000051638"/>
    </source>
</evidence>
<dbReference type="PANTHER" id="PTHR13932">
    <property type="entry name" value="COPROPORPHYRINIGEN III OXIDASE"/>
    <property type="match status" value="1"/>
</dbReference>
<keyword evidence="3" id="KW-0408">Iron</keyword>
<keyword evidence="3" id="KW-0479">Metal-binding</keyword>
<dbReference type="GO" id="GO:0006779">
    <property type="term" value="P:porphyrin-containing compound biosynthetic process"/>
    <property type="evidence" value="ECO:0007669"/>
    <property type="project" value="InterPro"/>
</dbReference>